<dbReference type="GO" id="GO:0048038">
    <property type="term" value="F:quinone binding"/>
    <property type="evidence" value="ECO:0007669"/>
    <property type="project" value="TreeGrafter"/>
</dbReference>
<dbReference type="AlphaFoldDB" id="A0A6J7F7Q4"/>
<evidence type="ECO:0000313" key="3">
    <source>
        <dbReference type="EMBL" id="CAB4892412.1"/>
    </source>
</evidence>
<dbReference type="PRINTS" id="PR00080">
    <property type="entry name" value="SDRFAMILY"/>
</dbReference>
<gene>
    <name evidence="3" type="ORF">UFOPK3376_02947</name>
</gene>
<organism evidence="3">
    <name type="scientific">freshwater metagenome</name>
    <dbReference type="NCBI Taxonomy" id="449393"/>
    <lineage>
        <taxon>unclassified sequences</taxon>
        <taxon>metagenomes</taxon>
        <taxon>ecological metagenomes</taxon>
    </lineage>
</organism>
<dbReference type="PANTHER" id="PTHR42760:SF133">
    <property type="entry name" value="3-OXOACYL-[ACYL-CARRIER-PROTEIN] REDUCTASE"/>
    <property type="match status" value="1"/>
</dbReference>
<dbReference type="InterPro" id="IPR020904">
    <property type="entry name" value="Sc_DH/Rdtase_CS"/>
</dbReference>
<dbReference type="EMBL" id="CAFBLP010000119">
    <property type="protein sequence ID" value="CAB4892412.1"/>
    <property type="molecule type" value="Genomic_DNA"/>
</dbReference>
<dbReference type="GO" id="GO:0016616">
    <property type="term" value="F:oxidoreductase activity, acting on the CH-OH group of donors, NAD or NADP as acceptor"/>
    <property type="evidence" value="ECO:0007669"/>
    <property type="project" value="TreeGrafter"/>
</dbReference>
<dbReference type="InterPro" id="IPR002347">
    <property type="entry name" value="SDR_fam"/>
</dbReference>
<reference evidence="3" key="1">
    <citation type="submission" date="2020-05" db="EMBL/GenBank/DDBJ databases">
        <authorList>
            <person name="Chiriac C."/>
            <person name="Salcher M."/>
            <person name="Ghai R."/>
            <person name="Kavagutti S V."/>
        </authorList>
    </citation>
    <scope>NUCLEOTIDE SEQUENCE</scope>
</reference>
<evidence type="ECO:0000256" key="1">
    <source>
        <dbReference type="ARBA" id="ARBA00006484"/>
    </source>
</evidence>
<dbReference type="PRINTS" id="PR00081">
    <property type="entry name" value="GDHRDH"/>
</dbReference>
<proteinExistence type="inferred from homology"/>
<dbReference type="SUPFAM" id="SSF51735">
    <property type="entry name" value="NAD(P)-binding Rossmann-fold domains"/>
    <property type="match status" value="1"/>
</dbReference>
<dbReference type="Gene3D" id="3.40.50.720">
    <property type="entry name" value="NAD(P)-binding Rossmann-like Domain"/>
    <property type="match status" value="1"/>
</dbReference>
<dbReference type="InterPro" id="IPR036291">
    <property type="entry name" value="NAD(P)-bd_dom_sf"/>
</dbReference>
<dbReference type="PROSITE" id="PS00061">
    <property type="entry name" value="ADH_SHORT"/>
    <property type="match status" value="1"/>
</dbReference>
<name>A0A6J7F7Q4_9ZZZZ</name>
<dbReference type="GO" id="GO:0006633">
    <property type="term" value="P:fatty acid biosynthetic process"/>
    <property type="evidence" value="ECO:0007669"/>
    <property type="project" value="TreeGrafter"/>
</dbReference>
<accession>A0A6J7F7Q4</accession>
<dbReference type="PANTHER" id="PTHR42760">
    <property type="entry name" value="SHORT-CHAIN DEHYDROGENASES/REDUCTASES FAMILY MEMBER"/>
    <property type="match status" value="1"/>
</dbReference>
<sequence>MSGPPASTSTPPLDPPALDPLALFRLDGQVAIVTGASAGLGNRFARVLHAAGATVVVAARRADRLHALVAELPGAHAVGADLSLPEDRERLVAETIERCGTVHVLVNNAGIGHKVAIEDEDIDTFRSAMELNVTAVWQLSKLVSAPMVAQGYGSIVNIASMLGHVGSAPIKQAHYCASKGAVVNLTRELALQWARKGIHVNALCPGWFDSEMTAGMDTDEGSQRFIAMNSPIPRMGHEHELDGALLLLASRASTFITGQSVIVDGGWTAR</sequence>
<dbReference type="FunFam" id="3.40.50.720:FF:000084">
    <property type="entry name" value="Short-chain dehydrogenase reductase"/>
    <property type="match status" value="1"/>
</dbReference>
<protein>
    <submittedName>
        <fullName evidence="3">Unannotated protein</fullName>
    </submittedName>
</protein>
<evidence type="ECO:0000256" key="2">
    <source>
        <dbReference type="ARBA" id="ARBA00023002"/>
    </source>
</evidence>
<comment type="similarity">
    <text evidence="1">Belongs to the short-chain dehydrogenases/reductases (SDR) family.</text>
</comment>
<dbReference type="Pfam" id="PF13561">
    <property type="entry name" value="adh_short_C2"/>
    <property type="match status" value="1"/>
</dbReference>
<keyword evidence="2" id="KW-0560">Oxidoreductase</keyword>